<gene>
    <name evidence="1" type="ORF">UFOPK1740_00286</name>
</gene>
<sequence>MKAQMFQNVPTSISLAIWGSAFMQGRETLERAVDCISDAPRTVSTVLNQESLAIFLSNCRKSGTSALRCHFPRTGNMDFIIGSDEFVDVALELGHVITTRGGEVLGIHEEANYWIATKRLKEPVALTSSWQDMDKQLSDLLHETSDEIEAFDLVHGNQDAHDFLIDLEHDISVQAYPDDQPTRVTFLLGRLLRVLAITEFALENEINSFSATKQSMWSNPIQDLNQTCRKGLSAVVNYALEKSS</sequence>
<name>A0A6J6E6F7_9ZZZZ</name>
<reference evidence="1" key="1">
    <citation type="submission" date="2020-05" db="EMBL/GenBank/DDBJ databases">
        <authorList>
            <person name="Chiriac C."/>
            <person name="Salcher M."/>
            <person name="Ghai R."/>
            <person name="Kavagutti S V."/>
        </authorList>
    </citation>
    <scope>NUCLEOTIDE SEQUENCE</scope>
</reference>
<protein>
    <submittedName>
        <fullName evidence="1">Unannotated protein</fullName>
    </submittedName>
</protein>
<proteinExistence type="predicted"/>
<accession>A0A6J6E6F7</accession>
<organism evidence="1">
    <name type="scientific">freshwater metagenome</name>
    <dbReference type="NCBI Taxonomy" id="449393"/>
    <lineage>
        <taxon>unclassified sequences</taxon>
        <taxon>metagenomes</taxon>
        <taxon>ecological metagenomes</taxon>
    </lineage>
</organism>
<evidence type="ECO:0000313" key="1">
    <source>
        <dbReference type="EMBL" id="CAB4571727.1"/>
    </source>
</evidence>
<dbReference type="EMBL" id="CAEZTU010000007">
    <property type="protein sequence ID" value="CAB4571727.1"/>
    <property type="molecule type" value="Genomic_DNA"/>
</dbReference>
<dbReference type="AlphaFoldDB" id="A0A6J6E6F7"/>